<dbReference type="AlphaFoldDB" id="A0A150QES8"/>
<comment type="caution">
    <text evidence="2">The sequence shown here is derived from an EMBL/GenBank/DDBJ whole genome shotgun (WGS) entry which is preliminary data.</text>
</comment>
<evidence type="ECO:0000313" key="3">
    <source>
        <dbReference type="Proteomes" id="UP000075260"/>
    </source>
</evidence>
<dbReference type="EMBL" id="JEMA01000763">
    <property type="protein sequence ID" value="KYF66226.1"/>
    <property type="molecule type" value="Genomic_DNA"/>
</dbReference>
<feature type="region of interest" description="Disordered" evidence="1">
    <location>
        <begin position="28"/>
        <end position="54"/>
    </location>
</feature>
<dbReference type="Proteomes" id="UP000075260">
    <property type="component" value="Unassembled WGS sequence"/>
</dbReference>
<accession>A0A150QES8</accession>
<reference evidence="2 3" key="1">
    <citation type="submission" date="2014-02" db="EMBL/GenBank/DDBJ databases">
        <title>The small core and large imbalanced accessory genome model reveals a collaborative survival strategy of Sorangium cellulosum strains in nature.</title>
        <authorList>
            <person name="Han K."/>
            <person name="Peng R."/>
            <person name="Blom J."/>
            <person name="Li Y.-Z."/>
        </authorList>
    </citation>
    <scope>NUCLEOTIDE SEQUENCE [LARGE SCALE GENOMIC DNA]</scope>
    <source>
        <strain evidence="2 3">So0008-312</strain>
    </source>
</reference>
<proteinExistence type="predicted"/>
<evidence type="ECO:0000313" key="2">
    <source>
        <dbReference type="EMBL" id="KYF66226.1"/>
    </source>
</evidence>
<protein>
    <submittedName>
        <fullName evidence="2">Uncharacterized protein</fullName>
    </submittedName>
</protein>
<organism evidence="2 3">
    <name type="scientific">Sorangium cellulosum</name>
    <name type="common">Polyangium cellulosum</name>
    <dbReference type="NCBI Taxonomy" id="56"/>
    <lineage>
        <taxon>Bacteria</taxon>
        <taxon>Pseudomonadati</taxon>
        <taxon>Myxococcota</taxon>
        <taxon>Polyangia</taxon>
        <taxon>Polyangiales</taxon>
        <taxon>Polyangiaceae</taxon>
        <taxon>Sorangium</taxon>
    </lineage>
</organism>
<feature type="compositionally biased region" description="Basic and acidic residues" evidence="1">
    <location>
        <begin position="36"/>
        <end position="45"/>
    </location>
</feature>
<sequence>MIHLLDDRLREEARRYRLLFACPDCASFDPADSDEGCDRDGRDSRGAAPPGRAPRCSLGYPVAPHVSRSLDDRDEVIFCKAFELR</sequence>
<dbReference type="RefSeq" id="WP_061610654.1">
    <property type="nucleotide sequence ID" value="NZ_CP162579.1"/>
</dbReference>
<gene>
    <name evidence="2" type="ORF">BE15_35145</name>
</gene>
<evidence type="ECO:0000256" key="1">
    <source>
        <dbReference type="SAM" id="MobiDB-lite"/>
    </source>
</evidence>
<dbReference type="OrthoDB" id="5519140at2"/>
<name>A0A150QES8_SORCE</name>